<dbReference type="Pfam" id="PF03401">
    <property type="entry name" value="TctC"/>
    <property type="match status" value="1"/>
</dbReference>
<sequence>MTRFSANTLIVHGPPGSAPPVMAEALRSAQAERFPEMAALALLPKGDDPGVDSMHFMASCRGEERLVSTCTPVFLQAPLLRGMSLTHRDLTPIARLVADRFFVVARTDSPLAEPGAFLEALPQATTRTGGYFLGGINHLLSLAIAEGTKADVEFIVTESEPAVWNALIEGRIDWGCGVAAEILPHVEAGTMTVVAALDMQRQPSFPDVPTLAELGLPVTFQLWRGLMAPGGLSAEAQQRWHDHFAALRDTQAWRDYLSRNGQADAWLPGDAFRAFLEEEWNWYEKHLGLAGLLPEAA</sequence>
<dbReference type="AlphaFoldDB" id="A0A1I6UYS6"/>
<dbReference type="Gene3D" id="3.40.190.10">
    <property type="entry name" value="Periplasmic binding protein-like II"/>
    <property type="match status" value="1"/>
</dbReference>
<evidence type="ECO:0000313" key="2">
    <source>
        <dbReference type="EMBL" id="SFT06556.1"/>
    </source>
</evidence>
<evidence type="ECO:0000313" key="3">
    <source>
        <dbReference type="Proteomes" id="UP000199392"/>
    </source>
</evidence>
<dbReference type="Proteomes" id="UP000199392">
    <property type="component" value="Unassembled WGS sequence"/>
</dbReference>
<keyword evidence="2" id="KW-0675">Receptor</keyword>
<protein>
    <submittedName>
        <fullName evidence="2">Tripartite tricarboxylate transporter family receptor</fullName>
    </submittedName>
</protein>
<dbReference type="OrthoDB" id="7246401at2"/>
<dbReference type="RefSeq" id="WP_092429384.1">
    <property type="nucleotide sequence ID" value="NZ_FNCL01000014.1"/>
</dbReference>
<dbReference type="InterPro" id="IPR005064">
    <property type="entry name" value="BUG"/>
</dbReference>
<dbReference type="PANTHER" id="PTHR42928">
    <property type="entry name" value="TRICARBOXYLATE-BINDING PROTEIN"/>
    <property type="match status" value="1"/>
</dbReference>
<organism evidence="2 3">
    <name type="scientific">Alloyangia pacifica</name>
    <dbReference type="NCBI Taxonomy" id="311180"/>
    <lineage>
        <taxon>Bacteria</taxon>
        <taxon>Pseudomonadati</taxon>
        <taxon>Pseudomonadota</taxon>
        <taxon>Alphaproteobacteria</taxon>
        <taxon>Rhodobacterales</taxon>
        <taxon>Roseobacteraceae</taxon>
        <taxon>Alloyangia</taxon>
    </lineage>
</organism>
<accession>A0A1I6UYS6</accession>
<name>A0A1I6UYS6_9RHOB</name>
<proteinExistence type="inferred from homology"/>
<comment type="similarity">
    <text evidence="1">Belongs to the UPF0065 (bug) family.</text>
</comment>
<dbReference type="STRING" id="311180.SAMN04488050_109127"/>
<evidence type="ECO:0000256" key="1">
    <source>
        <dbReference type="ARBA" id="ARBA00006987"/>
    </source>
</evidence>
<reference evidence="3" key="1">
    <citation type="submission" date="2016-10" db="EMBL/GenBank/DDBJ databases">
        <authorList>
            <person name="Varghese N."/>
            <person name="Submissions S."/>
        </authorList>
    </citation>
    <scope>NUCLEOTIDE SEQUENCE [LARGE SCALE GENOMIC DNA]</scope>
    <source>
        <strain evidence="3">DSM 26894</strain>
    </source>
</reference>
<dbReference type="PANTHER" id="PTHR42928:SF3">
    <property type="entry name" value="UPF0065 PROTEIN YFLP"/>
    <property type="match status" value="1"/>
</dbReference>
<dbReference type="InterPro" id="IPR042100">
    <property type="entry name" value="Bug_dom1"/>
</dbReference>
<dbReference type="EMBL" id="FOZW01000009">
    <property type="protein sequence ID" value="SFT06556.1"/>
    <property type="molecule type" value="Genomic_DNA"/>
</dbReference>
<dbReference type="Gene3D" id="3.40.190.150">
    <property type="entry name" value="Bordetella uptake gene, domain 1"/>
    <property type="match status" value="1"/>
</dbReference>
<keyword evidence="3" id="KW-1185">Reference proteome</keyword>
<gene>
    <name evidence="2" type="ORF">SAMN04488050_109127</name>
</gene>